<comment type="caution">
    <text evidence="1">The sequence shown here is derived from an EMBL/GenBank/DDBJ whole genome shotgun (WGS) entry which is preliminary data.</text>
</comment>
<accession>A0A8H6L0T8</accession>
<dbReference type="Proteomes" id="UP000578531">
    <property type="component" value="Unassembled WGS sequence"/>
</dbReference>
<dbReference type="GeneID" id="59292119"/>
<proteinExistence type="predicted"/>
<protein>
    <submittedName>
        <fullName evidence="1">Uncharacterized protein</fullName>
    </submittedName>
</protein>
<evidence type="ECO:0000313" key="1">
    <source>
        <dbReference type="EMBL" id="KAF6231330.1"/>
    </source>
</evidence>
<sequence>MLSQVLRHMHLRLIPIICLPLIAVVFSAQTSMISNSTFLERIVSLNTSSHALSPPSSLPALAYTNSEPHYTCKLPYTPMSLNYTLGASISKSAIGALLTSAQRHIQTQLNMGHGSDRIQNILPGRFWRYKADLVLYANDLQSERRAFTWSELFQAIDLVRYCGFDRGVYLEMFTDVYIRYTWVGSIRVKLSRGPSLGGQMKTDLIKESNHSLASNEN</sequence>
<dbReference type="RefSeq" id="XP_037160763.1">
    <property type="nucleotide sequence ID" value="XM_037312358.1"/>
</dbReference>
<gene>
    <name evidence="1" type="ORF">HO173_010473</name>
</gene>
<evidence type="ECO:0000313" key="2">
    <source>
        <dbReference type="Proteomes" id="UP000578531"/>
    </source>
</evidence>
<reference evidence="1 2" key="1">
    <citation type="journal article" date="2020" name="Genomics">
        <title>Complete, high-quality genomes from long-read metagenomic sequencing of two wolf lichen thalli reveals enigmatic genome architecture.</title>
        <authorList>
            <person name="McKenzie S.K."/>
            <person name="Walston R.F."/>
            <person name="Allen J.L."/>
        </authorList>
    </citation>
    <scope>NUCLEOTIDE SEQUENCE [LARGE SCALE GENOMIC DNA]</scope>
    <source>
        <strain evidence="1">WasteWater2</strain>
    </source>
</reference>
<dbReference type="AlphaFoldDB" id="A0A8H6L0T8"/>
<dbReference type="EMBL" id="JACCJC010000058">
    <property type="protein sequence ID" value="KAF6231330.1"/>
    <property type="molecule type" value="Genomic_DNA"/>
</dbReference>
<keyword evidence="2" id="KW-1185">Reference proteome</keyword>
<organism evidence="1 2">
    <name type="scientific">Letharia columbiana</name>
    <dbReference type="NCBI Taxonomy" id="112416"/>
    <lineage>
        <taxon>Eukaryota</taxon>
        <taxon>Fungi</taxon>
        <taxon>Dikarya</taxon>
        <taxon>Ascomycota</taxon>
        <taxon>Pezizomycotina</taxon>
        <taxon>Lecanoromycetes</taxon>
        <taxon>OSLEUM clade</taxon>
        <taxon>Lecanoromycetidae</taxon>
        <taxon>Lecanorales</taxon>
        <taxon>Lecanorineae</taxon>
        <taxon>Parmeliaceae</taxon>
        <taxon>Letharia</taxon>
    </lineage>
</organism>
<name>A0A8H6L0T8_9LECA</name>